<sequence>MPKKLIKPILHIILFCTVFLFAHTYLKNASFTRYLLVTVPILIIGMFGIDIALSLTEKEE</sequence>
<name>A0ABU8FAR0_9BACI</name>
<gene>
    <name evidence="2" type="ORF">WAZ07_00245</name>
</gene>
<keyword evidence="1" id="KW-0812">Transmembrane</keyword>
<evidence type="ECO:0000313" key="2">
    <source>
        <dbReference type="EMBL" id="MEI4799765.1"/>
    </source>
</evidence>
<comment type="caution">
    <text evidence="2">The sequence shown here is derived from an EMBL/GenBank/DDBJ whole genome shotgun (WGS) entry which is preliminary data.</text>
</comment>
<feature type="transmembrane region" description="Helical" evidence="1">
    <location>
        <begin position="32"/>
        <end position="55"/>
    </location>
</feature>
<keyword evidence="1" id="KW-0472">Membrane</keyword>
<reference evidence="2 3" key="1">
    <citation type="submission" date="2024-01" db="EMBL/GenBank/DDBJ databases">
        <title>Seven novel Bacillus-like species.</title>
        <authorList>
            <person name="Liu G."/>
        </authorList>
    </citation>
    <scope>NUCLEOTIDE SEQUENCE [LARGE SCALE GENOMIC DNA]</scope>
    <source>
        <strain evidence="2 3">FJAT-51639</strain>
    </source>
</reference>
<keyword evidence="1" id="KW-1133">Transmembrane helix</keyword>
<accession>A0ABU8FAR0</accession>
<dbReference type="RefSeq" id="WP_336470855.1">
    <property type="nucleotide sequence ID" value="NZ_JBAWSX010000001.1"/>
</dbReference>
<proteinExistence type="predicted"/>
<dbReference type="EMBL" id="JBAWSX010000001">
    <property type="protein sequence ID" value="MEI4799765.1"/>
    <property type="molecule type" value="Genomic_DNA"/>
</dbReference>
<feature type="transmembrane region" description="Helical" evidence="1">
    <location>
        <begin position="9"/>
        <end position="26"/>
    </location>
</feature>
<evidence type="ECO:0000313" key="3">
    <source>
        <dbReference type="Proteomes" id="UP001372526"/>
    </source>
</evidence>
<evidence type="ECO:0000256" key="1">
    <source>
        <dbReference type="SAM" id="Phobius"/>
    </source>
</evidence>
<keyword evidence="3" id="KW-1185">Reference proteome</keyword>
<protein>
    <submittedName>
        <fullName evidence="2">Uncharacterized protein</fullName>
    </submittedName>
</protein>
<organism evidence="2 3">
    <name type="scientific">Bacillus bruguierae</name>
    <dbReference type="NCBI Taxonomy" id="3127667"/>
    <lineage>
        <taxon>Bacteria</taxon>
        <taxon>Bacillati</taxon>
        <taxon>Bacillota</taxon>
        <taxon>Bacilli</taxon>
        <taxon>Bacillales</taxon>
        <taxon>Bacillaceae</taxon>
        <taxon>Bacillus</taxon>
    </lineage>
</organism>
<dbReference type="Proteomes" id="UP001372526">
    <property type="component" value="Unassembled WGS sequence"/>
</dbReference>